<dbReference type="InterPro" id="IPR006048">
    <property type="entry name" value="A-amylase/branching_C"/>
</dbReference>
<dbReference type="SUPFAM" id="SSF51011">
    <property type="entry name" value="Glycosyl hydrolase domain"/>
    <property type="match status" value="1"/>
</dbReference>
<proteinExistence type="predicted"/>
<dbReference type="GO" id="GO:0005975">
    <property type="term" value="P:carbohydrate metabolic process"/>
    <property type="evidence" value="ECO:0007669"/>
    <property type="project" value="InterPro"/>
</dbReference>
<evidence type="ECO:0000313" key="2">
    <source>
        <dbReference type="EMBL" id="AIA88120.1"/>
    </source>
</evidence>
<dbReference type="Pfam" id="PF02806">
    <property type="entry name" value="Alpha-amylase_C"/>
    <property type="match status" value="1"/>
</dbReference>
<dbReference type="InterPro" id="IPR013780">
    <property type="entry name" value="Glyco_hydro_b"/>
</dbReference>
<dbReference type="EMBL" id="KF120841">
    <property type="protein sequence ID" value="AIA88120.1"/>
    <property type="molecule type" value="Genomic_DNA"/>
</dbReference>
<dbReference type="GO" id="GO:0043169">
    <property type="term" value="F:cation binding"/>
    <property type="evidence" value="ECO:0007669"/>
    <property type="project" value="InterPro"/>
</dbReference>
<accession>A0A060C511</accession>
<dbReference type="Gene3D" id="2.60.40.1180">
    <property type="entry name" value="Golgi alpha-mannosidase II"/>
    <property type="match status" value="1"/>
</dbReference>
<sequence length="67" mass="7045">MREGYGLPLPKAGKWREIINTDAIDYGGSGVGNNGVVIATPDGDGRAHASLRLPPLATLMLELVEEA</sequence>
<reference evidence="2" key="1">
    <citation type="journal article" date="2013" name="Environ. Microbiol.">
        <title>Seasonally variable intestinal metagenomes of the red palm weevil (Rhynchophorus ferrugineus).</title>
        <authorList>
            <person name="Jia S."/>
            <person name="Zhang X."/>
            <person name="Zhang G."/>
            <person name="Yin A."/>
            <person name="Zhang S."/>
            <person name="Li F."/>
            <person name="Wang L."/>
            <person name="Zhao D."/>
            <person name="Yun Q."/>
            <person name="Tala"/>
            <person name="Wang J."/>
            <person name="Sun G."/>
            <person name="Baabdullah M."/>
            <person name="Yu X."/>
            <person name="Hu S."/>
            <person name="Al-Mssallem I.S."/>
            <person name="Yu J."/>
        </authorList>
    </citation>
    <scope>NUCLEOTIDE SEQUENCE</scope>
</reference>
<dbReference type="AlphaFoldDB" id="A0A060C511"/>
<feature type="domain" description="Alpha-amylase/branching enzyme C-terminal all beta" evidence="1">
    <location>
        <begin position="2"/>
        <end position="63"/>
    </location>
</feature>
<organism evidence="2">
    <name type="scientific">uncultured Agrobacterium sp</name>
    <dbReference type="NCBI Taxonomy" id="157277"/>
    <lineage>
        <taxon>Bacteria</taxon>
        <taxon>Pseudomonadati</taxon>
        <taxon>Pseudomonadota</taxon>
        <taxon>Alphaproteobacteria</taxon>
        <taxon>Hyphomicrobiales</taxon>
        <taxon>Rhizobiaceae</taxon>
        <taxon>Rhizobium/Agrobacterium group</taxon>
        <taxon>Agrobacterium</taxon>
        <taxon>environmental samples</taxon>
    </lineage>
</organism>
<name>A0A060C511_9HYPH</name>
<dbReference type="GO" id="GO:0003824">
    <property type="term" value="F:catalytic activity"/>
    <property type="evidence" value="ECO:0007669"/>
    <property type="project" value="InterPro"/>
</dbReference>
<evidence type="ECO:0000259" key="1">
    <source>
        <dbReference type="Pfam" id="PF02806"/>
    </source>
</evidence>
<protein>
    <submittedName>
        <fullName evidence="2">CAZy families CBM48|GH13 protein</fullName>
    </submittedName>
</protein>